<dbReference type="Proteomes" id="UP000694892">
    <property type="component" value="Chromosome 8S"/>
</dbReference>
<name>A0A974C346_XENLA</name>
<dbReference type="EMBL" id="CM004481">
    <property type="protein sequence ID" value="OCT65728.1"/>
    <property type="molecule type" value="Genomic_DNA"/>
</dbReference>
<accession>A0A974C346</accession>
<evidence type="ECO:0000313" key="2">
    <source>
        <dbReference type="EMBL" id="OCT65728.1"/>
    </source>
</evidence>
<organism evidence="2 3">
    <name type="scientific">Xenopus laevis</name>
    <name type="common">African clawed frog</name>
    <dbReference type="NCBI Taxonomy" id="8355"/>
    <lineage>
        <taxon>Eukaryota</taxon>
        <taxon>Metazoa</taxon>
        <taxon>Chordata</taxon>
        <taxon>Craniata</taxon>
        <taxon>Vertebrata</taxon>
        <taxon>Euteleostomi</taxon>
        <taxon>Amphibia</taxon>
        <taxon>Batrachia</taxon>
        <taxon>Anura</taxon>
        <taxon>Pipoidea</taxon>
        <taxon>Pipidae</taxon>
        <taxon>Xenopodinae</taxon>
        <taxon>Xenopus</taxon>
        <taxon>Xenopus</taxon>
    </lineage>
</organism>
<keyword evidence="1" id="KW-1133">Transmembrane helix</keyword>
<feature type="transmembrane region" description="Helical" evidence="1">
    <location>
        <begin position="113"/>
        <end position="134"/>
    </location>
</feature>
<reference evidence="3" key="1">
    <citation type="journal article" date="2016" name="Nature">
        <title>Genome evolution in the allotetraploid frog Xenopus laevis.</title>
        <authorList>
            <person name="Session A.M."/>
            <person name="Uno Y."/>
            <person name="Kwon T."/>
            <person name="Chapman J.A."/>
            <person name="Toyoda A."/>
            <person name="Takahashi S."/>
            <person name="Fukui A."/>
            <person name="Hikosaka A."/>
            <person name="Suzuki A."/>
            <person name="Kondo M."/>
            <person name="van Heeringen S.J."/>
            <person name="Quigley I."/>
            <person name="Heinz S."/>
            <person name="Ogino H."/>
            <person name="Ochi H."/>
            <person name="Hellsten U."/>
            <person name="Lyons J.B."/>
            <person name="Simakov O."/>
            <person name="Putnam N."/>
            <person name="Stites J."/>
            <person name="Kuroki Y."/>
            <person name="Tanaka T."/>
            <person name="Michiue T."/>
            <person name="Watanabe M."/>
            <person name="Bogdanovic O."/>
            <person name="Lister R."/>
            <person name="Georgiou G."/>
            <person name="Paranjpe S.S."/>
            <person name="van Kruijsbergen I."/>
            <person name="Shu S."/>
            <person name="Carlson J."/>
            <person name="Kinoshita T."/>
            <person name="Ohta Y."/>
            <person name="Mawaribuchi S."/>
            <person name="Jenkins J."/>
            <person name="Grimwood J."/>
            <person name="Schmutz J."/>
            <person name="Mitros T."/>
            <person name="Mozaffari S.V."/>
            <person name="Suzuki Y."/>
            <person name="Haramoto Y."/>
            <person name="Yamamoto T.S."/>
            <person name="Takagi C."/>
            <person name="Heald R."/>
            <person name="Miller K."/>
            <person name="Haudenschild C."/>
            <person name="Kitzman J."/>
            <person name="Nakayama T."/>
            <person name="Izutsu Y."/>
            <person name="Robert J."/>
            <person name="Fortriede J."/>
            <person name="Burns K."/>
            <person name="Lotay V."/>
            <person name="Karimi K."/>
            <person name="Yasuoka Y."/>
            <person name="Dichmann D.S."/>
            <person name="Flajnik M.F."/>
            <person name="Houston D.W."/>
            <person name="Shendure J."/>
            <person name="DuPasquier L."/>
            <person name="Vize P.D."/>
            <person name="Zorn A.M."/>
            <person name="Ito M."/>
            <person name="Marcotte E.M."/>
            <person name="Wallingford J.B."/>
            <person name="Ito Y."/>
            <person name="Asashima M."/>
            <person name="Ueno N."/>
            <person name="Matsuda Y."/>
            <person name="Veenstra G.J."/>
            <person name="Fujiyama A."/>
            <person name="Harland R.M."/>
            <person name="Taira M."/>
            <person name="Rokhsar D.S."/>
        </authorList>
    </citation>
    <scope>NUCLEOTIDE SEQUENCE [LARGE SCALE GENOMIC DNA]</scope>
    <source>
        <strain evidence="3">J</strain>
    </source>
</reference>
<proteinExistence type="predicted"/>
<evidence type="ECO:0000313" key="3">
    <source>
        <dbReference type="Proteomes" id="UP000694892"/>
    </source>
</evidence>
<keyword evidence="1" id="KW-0472">Membrane</keyword>
<protein>
    <submittedName>
        <fullName evidence="2">Uncharacterized protein</fullName>
    </submittedName>
</protein>
<gene>
    <name evidence="2" type="ORF">XELAEV_18041968mg</name>
</gene>
<feature type="transmembrane region" description="Helical" evidence="1">
    <location>
        <begin position="140"/>
        <end position="167"/>
    </location>
</feature>
<evidence type="ECO:0000256" key="1">
    <source>
        <dbReference type="SAM" id="Phobius"/>
    </source>
</evidence>
<sequence length="173" mass="18898">MKGPLEPLRQNVTNPHLGSIDLQNKQPGRICQVLLNFWLDTFWPGEDPVGLLAICYPASAAPAQLQPDWHVWTLQPSCCLISCNQPIRADSALFKVNPPNTPCQSIVSQTSSVALSLAKGFSFCLLALFCPTLYLSSLYFLVLFLSVVTLLILPSPVLIFALSILFCSAPNPV</sequence>
<dbReference type="AlphaFoldDB" id="A0A974C346"/>
<keyword evidence="1" id="KW-0812">Transmembrane</keyword>